<protein>
    <recommendedName>
        <fullName evidence="8">Bacterioferritin-associated ferredoxin</fullName>
    </recommendedName>
</protein>
<dbReference type="EMBL" id="CP136865">
    <property type="protein sequence ID" value="WOJ97935.1"/>
    <property type="molecule type" value="Genomic_DNA"/>
</dbReference>
<comment type="cofactor">
    <cofactor evidence="7">
        <name>[2Fe-2S] cluster</name>
        <dbReference type="ChEBI" id="CHEBI:190135"/>
    </cofactor>
</comment>
<evidence type="ECO:0000256" key="8">
    <source>
        <dbReference type="ARBA" id="ARBA00039386"/>
    </source>
</evidence>
<evidence type="ECO:0000256" key="4">
    <source>
        <dbReference type="ARBA" id="ARBA00022982"/>
    </source>
</evidence>
<comment type="similarity">
    <text evidence="9">Belongs to the Bfd family.</text>
</comment>
<evidence type="ECO:0000256" key="9">
    <source>
        <dbReference type="ARBA" id="ARBA00046332"/>
    </source>
</evidence>
<dbReference type="PANTHER" id="PTHR37424">
    <property type="entry name" value="BACTERIOFERRITIN-ASSOCIATED FERREDOXIN"/>
    <property type="match status" value="1"/>
</dbReference>
<evidence type="ECO:0000256" key="6">
    <source>
        <dbReference type="ARBA" id="ARBA00023014"/>
    </source>
</evidence>
<keyword evidence="2" id="KW-0001">2Fe-2S</keyword>
<dbReference type="PANTHER" id="PTHR37424:SF1">
    <property type="entry name" value="BACTERIOFERRITIN-ASSOCIATED FERREDOXIN"/>
    <property type="match status" value="1"/>
</dbReference>
<keyword evidence="1" id="KW-0813">Transport</keyword>
<evidence type="ECO:0000256" key="2">
    <source>
        <dbReference type="ARBA" id="ARBA00022714"/>
    </source>
</evidence>
<dbReference type="InterPro" id="IPR007419">
    <property type="entry name" value="BFD-like_2Fe2S-bd_dom"/>
</dbReference>
<evidence type="ECO:0000256" key="5">
    <source>
        <dbReference type="ARBA" id="ARBA00023004"/>
    </source>
</evidence>
<name>A0ABZ0IHY2_9GAMM</name>
<evidence type="ECO:0000256" key="1">
    <source>
        <dbReference type="ARBA" id="ARBA00022448"/>
    </source>
</evidence>
<keyword evidence="12" id="KW-1185">Reference proteome</keyword>
<dbReference type="RefSeq" id="WP_405271075.1">
    <property type="nucleotide sequence ID" value="NZ_CP136865.1"/>
</dbReference>
<feature type="domain" description="BFD-like [2Fe-2S]-binding" evidence="10">
    <location>
        <begin position="2"/>
        <end position="50"/>
    </location>
</feature>
<keyword evidence="4" id="KW-0249">Electron transport</keyword>
<evidence type="ECO:0000256" key="7">
    <source>
        <dbReference type="ARBA" id="ARBA00034078"/>
    </source>
</evidence>
<dbReference type="Pfam" id="PF04324">
    <property type="entry name" value="Fer2_BFD"/>
    <property type="match status" value="1"/>
</dbReference>
<keyword evidence="3" id="KW-0479">Metal-binding</keyword>
<reference evidence="11 12" key="1">
    <citation type="submission" date="2023-10" db="EMBL/GenBank/DDBJ databases">
        <title>Two novel species belonging to the OM43/NOR5 clade.</title>
        <authorList>
            <person name="Park M."/>
        </authorList>
    </citation>
    <scope>NUCLEOTIDE SEQUENCE [LARGE SCALE GENOMIC DNA]</scope>
    <source>
        <strain evidence="11 12">IMCC45268</strain>
    </source>
</reference>
<dbReference type="InterPro" id="IPR052371">
    <property type="entry name" value="BFD-associated_ferredoxin"/>
</dbReference>
<dbReference type="Gene3D" id="1.10.10.1100">
    <property type="entry name" value="BFD-like [2Fe-2S]-binding domain"/>
    <property type="match status" value="1"/>
</dbReference>
<sequence length="70" mass="7172">MYVCICNGITDKQIRSAVAGGANTLQSLRDELGVASQCGSCTDHALSLLQDNASPPPISDGLFYSAASPA</sequence>
<evidence type="ECO:0000259" key="10">
    <source>
        <dbReference type="Pfam" id="PF04324"/>
    </source>
</evidence>
<evidence type="ECO:0000313" key="11">
    <source>
        <dbReference type="EMBL" id="WOJ97935.1"/>
    </source>
</evidence>
<gene>
    <name evidence="11" type="ORF">R0137_04995</name>
</gene>
<dbReference type="InterPro" id="IPR041854">
    <property type="entry name" value="BFD-like_2Fe2S-bd_dom_sf"/>
</dbReference>
<keyword evidence="6" id="KW-0411">Iron-sulfur</keyword>
<evidence type="ECO:0000313" key="12">
    <source>
        <dbReference type="Proteomes" id="UP001626549"/>
    </source>
</evidence>
<dbReference type="Proteomes" id="UP001626549">
    <property type="component" value="Chromosome"/>
</dbReference>
<dbReference type="CDD" id="cd19945">
    <property type="entry name" value="Fer2_BFD"/>
    <property type="match status" value="1"/>
</dbReference>
<organism evidence="11 12">
    <name type="scientific">Congregibacter brevis</name>
    <dbReference type="NCBI Taxonomy" id="3081201"/>
    <lineage>
        <taxon>Bacteria</taxon>
        <taxon>Pseudomonadati</taxon>
        <taxon>Pseudomonadota</taxon>
        <taxon>Gammaproteobacteria</taxon>
        <taxon>Cellvibrionales</taxon>
        <taxon>Halieaceae</taxon>
        <taxon>Congregibacter</taxon>
    </lineage>
</organism>
<evidence type="ECO:0000256" key="3">
    <source>
        <dbReference type="ARBA" id="ARBA00022723"/>
    </source>
</evidence>
<keyword evidence="5" id="KW-0408">Iron</keyword>
<accession>A0ABZ0IHY2</accession>
<proteinExistence type="inferred from homology"/>